<dbReference type="InterPro" id="IPR006121">
    <property type="entry name" value="HMA_dom"/>
</dbReference>
<dbReference type="InterPro" id="IPR034904">
    <property type="entry name" value="FSCA_dom_sf"/>
</dbReference>
<feature type="compositionally biased region" description="Basic and acidic residues" evidence="1">
    <location>
        <begin position="64"/>
        <end position="73"/>
    </location>
</feature>
<dbReference type="InterPro" id="IPR052339">
    <property type="entry name" value="Fe-S_Maturation_MIP18"/>
</dbReference>
<organism evidence="2">
    <name type="scientific">marine metagenome</name>
    <dbReference type="NCBI Taxonomy" id="408172"/>
    <lineage>
        <taxon>unclassified sequences</taxon>
        <taxon>metagenomes</taxon>
        <taxon>ecological metagenomes</taxon>
    </lineage>
</organism>
<dbReference type="PANTHER" id="PTHR42831">
    <property type="entry name" value="FE-S PROTEIN MATURATION AUXILIARY FACTOR YITW"/>
    <property type="match status" value="1"/>
</dbReference>
<evidence type="ECO:0008006" key="3">
    <source>
        <dbReference type="Google" id="ProtNLM"/>
    </source>
</evidence>
<gene>
    <name evidence="2" type="ORF">METZ01_LOCUS85660</name>
</gene>
<dbReference type="EMBL" id="UINC01007345">
    <property type="protein sequence ID" value="SVA32806.1"/>
    <property type="molecule type" value="Genomic_DNA"/>
</dbReference>
<evidence type="ECO:0000313" key="2">
    <source>
        <dbReference type="EMBL" id="SVA32806.1"/>
    </source>
</evidence>
<protein>
    <recommendedName>
        <fullName evidence="3">MIP18 family-like domain-containing protein</fullName>
    </recommendedName>
</protein>
<sequence length="73" mass="8052">MSLTTPGCGMGQQMANDIKEKVSGLDGVENVSVDVTFDPPWNPEMMTDEARSKLGFNPTPVPKNEPKIKTEWE</sequence>
<dbReference type="Gene3D" id="3.30.300.130">
    <property type="entry name" value="Fe-S cluster assembly (FSCA)"/>
    <property type="match status" value="1"/>
</dbReference>
<reference evidence="2" key="1">
    <citation type="submission" date="2018-05" db="EMBL/GenBank/DDBJ databases">
        <authorList>
            <person name="Lanie J.A."/>
            <person name="Ng W.-L."/>
            <person name="Kazmierczak K.M."/>
            <person name="Andrzejewski T.M."/>
            <person name="Davidsen T.M."/>
            <person name="Wayne K.J."/>
            <person name="Tettelin H."/>
            <person name="Glass J.I."/>
            <person name="Rusch D."/>
            <person name="Podicherti R."/>
            <person name="Tsui H.-C.T."/>
            <person name="Winkler M.E."/>
        </authorList>
    </citation>
    <scope>NUCLEOTIDE SEQUENCE</scope>
</reference>
<dbReference type="AlphaFoldDB" id="A0A381UXE9"/>
<accession>A0A381UXE9</accession>
<dbReference type="GO" id="GO:0046872">
    <property type="term" value="F:metal ion binding"/>
    <property type="evidence" value="ECO:0007669"/>
    <property type="project" value="InterPro"/>
</dbReference>
<dbReference type="CDD" id="cd00371">
    <property type="entry name" value="HMA"/>
    <property type="match status" value="1"/>
</dbReference>
<dbReference type="SUPFAM" id="SSF117916">
    <property type="entry name" value="Fe-S cluster assembly (FSCA) domain-like"/>
    <property type="match status" value="1"/>
</dbReference>
<evidence type="ECO:0000256" key="1">
    <source>
        <dbReference type="SAM" id="MobiDB-lite"/>
    </source>
</evidence>
<proteinExistence type="predicted"/>
<dbReference type="PANTHER" id="PTHR42831:SF1">
    <property type="entry name" value="FE-S PROTEIN MATURATION AUXILIARY FACTOR YITW"/>
    <property type="match status" value="1"/>
</dbReference>
<name>A0A381UXE9_9ZZZZ</name>
<feature type="region of interest" description="Disordered" evidence="1">
    <location>
        <begin position="39"/>
        <end position="73"/>
    </location>
</feature>